<reference evidence="3 4" key="1">
    <citation type="submission" date="2015-11" db="EMBL/GenBank/DDBJ databases">
        <title>Description and complete genome sequence of a novel strain predominating in hypersaline microbial mats and representing a new family of the Bacteriodetes phylum.</title>
        <authorList>
            <person name="Spring S."/>
            <person name="Bunk B."/>
            <person name="Sproer C."/>
            <person name="Klenk H.-P."/>
        </authorList>
    </citation>
    <scope>NUCLEOTIDE SEQUENCE [LARGE SCALE GENOMIC DNA]</scope>
    <source>
        <strain evidence="3 4">L21-Spi-D4</strain>
    </source>
</reference>
<evidence type="ECO:0000313" key="4">
    <source>
        <dbReference type="Proteomes" id="UP000064893"/>
    </source>
</evidence>
<name>A0A0S2HVP6_9BACT</name>
<dbReference type="InterPro" id="IPR036822">
    <property type="entry name" value="CutC-like_dom_sf"/>
</dbReference>
<proteinExistence type="inferred from homology"/>
<evidence type="ECO:0000256" key="1">
    <source>
        <dbReference type="ARBA" id="ARBA00007768"/>
    </source>
</evidence>
<dbReference type="Proteomes" id="UP000064893">
    <property type="component" value="Chromosome"/>
</dbReference>
<dbReference type="Gene3D" id="3.20.20.380">
    <property type="entry name" value="Copper homeostasis (CutC) domain"/>
    <property type="match status" value="1"/>
</dbReference>
<accession>A0A0S2HVP6</accession>
<dbReference type="GO" id="GO:0005507">
    <property type="term" value="F:copper ion binding"/>
    <property type="evidence" value="ECO:0007669"/>
    <property type="project" value="TreeGrafter"/>
</dbReference>
<dbReference type="PANTHER" id="PTHR12598:SF0">
    <property type="entry name" value="COPPER HOMEOSTASIS PROTEIN CUTC HOMOLOG"/>
    <property type="match status" value="1"/>
</dbReference>
<dbReference type="FunFam" id="3.20.20.380:FF:000001">
    <property type="entry name" value="Copper homeostasis protein CutC"/>
    <property type="match status" value="1"/>
</dbReference>
<gene>
    <name evidence="2 3" type="primary">cutC</name>
    <name evidence="3" type="ORF">L21SP5_00433</name>
</gene>
<evidence type="ECO:0000313" key="3">
    <source>
        <dbReference type="EMBL" id="ALO14112.1"/>
    </source>
</evidence>
<dbReference type="KEGG" id="blq:L21SP5_00433"/>
<dbReference type="SUPFAM" id="SSF110395">
    <property type="entry name" value="CutC-like"/>
    <property type="match status" value="1"/>
</dbReference>
<dbReference type="GO" id="GO:0005737">
    <property type="term" value="C:cytoplasm"/>
    <property type="evidence" value="ECO:0007669"/>
    <property type="project" value="UniProtKB-SubCell"/>
</dbReference>
<keyword evidence="4" id="KW-1185">Reference proteome</keyword>
<dbReference type="InterPro" id="IPR005627">
    <property type="entry name" value="CutC-like"/>
</dbReference>
<sequence length="250" mass="27443">MINRKLEICCYTAESAILAEAAGAHRIELCDNYAEGGTTPSFATIQKVVDNLDIPVNVIVRPRGGDFVYSEIEYAVIKEDVRMIKDLGANGVVVGFLSANGEIDLSRTKTIIEMVGNMEVTFHRAFDMCKDPYRALDQLIELDVTRILTSGQMNSALEGADLIGRLIKKAQNNISIMPGSGVNAQNLDALIAQTNATDFHSSAKTFIQGKTNFQDQAVSMNGSTNPEEFRHISVDQEQVRAMLKVLNEKL</sequence>
<dbReference type="RefSeq" id="WP_057951692.1">
    <property type="nucleotide sequence ID" value="NZ_CP013118.1"/>
</dbReference>
<protein>
    <recommendedName>
        <fullName evidence="2">PF03932 family protein CutC</fullName>
    </recommendedName>
</protein>
<dbReference type="OrthoDB" id="9815677at2"/>
<comment type="subcellular location">
    <subcellularLocation>
        <location evidence="2">Cytoplasm</location>
    </subcellularLocation>
</comment>
<dbReference type="Pfam" id="PF03932">
    <property type="entry name" value="CutC"/>
    <property type="match status" value="1"/>
</dbReference>
<comment type="similarity">
    <text evidence="1 2">Belongs to the CutC family.</text>
</comment>
<dbReference type="PATRIC" id="fig|1307839.3.peg.473"/>
<dbReference type="HAMAP" id="MF_00795">
    <property type="entry name" value="CutC"/>
    <property type="match status" value="1"/>
</dbReference>
<dbReference type="AlphaFoldDB" id="A0A0S2HVP6"/>
<dbReference type="STRING" id="1307839.L21SP5_00433"/>
<dbReference type="EMBL" id="CP013118">
    <property type="protein sequence ID" value="ALO14112.1"/>
    <property type="molecule type" value="Genomic_DNA"/>
</dbReference>
<organism evidence="3 4">
    <name type="scientific">Salinivirga cyanobacteriivorans</name>
    <dbReference type="NCBI Taxonomy" id="1307839"/>
    <lineage>
        <taxon>Bacteria</taxon>
        <taxon>Pseudomonadati</taxon>
        <taxon>Bacteroidota</taxon>
        <taxon>Bacteroidia</taxon>
        <taxon>Bacteroidales</taxon>
        <taxon>Salinivirgaceae</taxon>
        <taxon>Salinivirga</taxon>
    </lineage>
</organism>
<keyword evidence="2" id="KW-0963">Cytoplasm</keyword>
<comment type="caution">
    <text evidence="2">Once thought to be involved in copper homeostasis, experiments in E.coli have shown this is not the case.</text>
</comment>
<dbReference type="PANTHER" id="PTHR12598">
    <property type="entry name" value="COPPER HOMEOSTASIS PROTEIN CUTC"/>
    <property type="match status" value="1"/>
</dbReference>
<evidence type="ECO:0000256" key="2">
    <source>
        <dbReference type="HAMAP-Rule" id="MF_00795"/>
    </source>
</evidence>